<sequence>TIKSQQWFKNPYHEDEHGKAMKLTAWMVKNRVDEVCFNPAGSPKPLMELLSTLGVQVSQTAQGLQ</sequence>
<organism evidence="1">
    <name type="scientific">hydrothermal vent metagenome</name>
    <dbReference type="NCBI Taxonomy" id="652676"/>
    <lineage>
        <taxon>unclassified sequences</taxon>
        <taxon>metagenomes</taxon>
        <taxon>ecological metagenomes</taxon>
    </lineage>
</organism>
<accession>A0A3B0YLW5</accession>
<dbReference type="AlphaFoldDB" id="A0A3B0YLW5"/>
<reference evidence="1" key="1">
    <citation type="submission" date="2018-06" db="EMBL/GenBank/DDBJ databases">
        <authorList>
            <person name="Zhirakovskaya E."/>
        </authorList>
    </citation>
    <scope>NUCLEOTIDE SEQUENCE</scope>
</reference>
<feature type="non-terminal residue" evidence="1">
    <location>
        <position position="1"/>
    </location>
</feature>
<protein>
    <submittedName>
        <fullName evidence="1">Uncharacterized protein</fullName>
    </submittedName>
</protein>
<name>A0A3B0YLW5_9ZZZZ</name>
<evidence type="ECO:0000313" key="1">
    <source>
        <dbReference type="EMBL" id="VAW81905.1"/>
    </source>
</evidence>
<gene>
    <name evidence="1" type="ORF">MNBD_GAMMA14-2593</name>
</gene>
<dbReference type="EMBL" id="UOFM01000434">
    <property type="protein sequence ID" value="VAW81905.1"/>
    <property type="molecule type" value="Genomic_DNA"/>
</dbReference>
<proteinExistence type="predicted"/>